<dbReference type="Proteomes" id="UP001152561">
    <property type="component" value="Unassembled WGS sequence"/>
</dbReference>
<feature type="region of interest" description="Disordered" evidence="1">
    <location>
        <begin position="1"/>
        <end position="63"/>
    </location>
</feature>
<proteinExistence type="predicted"/>
<comment type="caution">
    <text evidence="2">The sequence shown here is derived from an EMBL/GenBank/DDBJ whole genome shotgun (WGS) entry which is preliminary data.</text>
</comment>
<feature type="compositionally biased region" description="Low complexity" evidence="1">
    <location>
        <begin position="7"/>
        <end position="20"/>
    </location>
</feature>
<accession>A0A9Q1MYH8</accession>
<organism evidence="2 3">
    <name type="scientific">Anisodus acutangulus</name>
    <dbReference type="NCBI Taxonomy" id="402998"/>
    <lineage>
        <taxon>Eukaryota</taxon>
        <taxon>Viridiplantae</taxon>
        <taxon>Streptophyta</taxon>
        <taxon>Embryophyta</taxon>
        <taxon>Tracheophyta</taxon>
        <taxon>Spermatophyta</taxon>
        <taxon>Magnoliopsida</taxon>
        <taxon>eudicotyledons</taxon>
        <taxon>Gunneridae</taxon>
        <taxon>Pentapetalae</taxon>
        <taxon>asterids</taxon>
        <taxon>lamiids</taxon>
        <taxon>Solanales</taxon>
        <taxon>Solanaceae</taxon>
        <taxon>Solanoideae</taxon>
        <taxon>Hyoscyameae</taxon>
        <taxon>Anisodus</taxon>
    </lineage>
</organism>
<evidence type="ECO:0000313" key="3">
    <source>
        <dbReference type="Proteomes" id="UP001152561"/>
    </source>
</evidence>
<reference evidence="3" key="1">
    <citation type="journal article" date="2023" name="Proc. Natl. Acad. Sci. U.S.A.">
        <title>Genomic and structural basis for evolution of tropane alkaloid biosynthesis.</title>
        <authorList>
            <person name="Wanga Y.-J."/>
            <person name="Taina T."/>
            <person name="Yua J.-Y."/>
            <person name="Lia J."/>
            <person name="Xua B."/>
            <person name="Chenc J."/>
            <person name="D'Auriad J.C."/>
            <person name="Huanga J.-P."/>
            <person name="Huanga S.-X."/>
        </authorList>
    </citation>
    <scope>NUCLEOTIDE SEQUENCE [LARGE SCALE GENOMIC DNA]</scope>
    <source>
        <strain evidence="3">cv. KIB-2019</strain>
    </source>
</reference>
<sequence>MSENGVDDLNNNNENLNNNDQEIDPTTGQPRARNEQGTSPHVPRRIRRDHNPNDEDDDAQTRIRVTGSELTRIFIMLEK</sequence>
<name>A0A9Q1MYH8_9SOLA</name>
<evidence type="ECO:0000256" key="1">
    <source>
        <dbReference type="SAM" id="MobiDB-lite"/>
    </source>
</evidence>
<protein>
    <submittedName>
        <fullName evidence="2">Uncharacterized protein</fullName>
    </submittedName>
</protein>
<keyword evidence="3" id="KW-1185">Reference proteome</keyword>
<evidence type="ECO:0000313" key="2">
    <source>
        <dbReference type="EMBL" id="KAJ8569675.1"/>
    </source>
</evidence>
<feature type="compositionally biased region" description="Polar residues" evidence="1">
    <location>
        <begin position="24"/>
        <end position="39"/>
    </location>
</feature>
<gene>
    <name evidence="2" type="ORF">K7X08_006252</name>
</gene>
<dbReference type="AlphaFoldDB" id="A0A9Q1MYH8"/>
<dbReference type="EMBL" id="JAJAGQ010000002">
    <property type="protein sequence ID" value="KAJ8569675.1"/>
    <property type="molecule type" value="Genomic_DNA"/>
</dbReference>